<evidence type="ECO:0000256" key="2">
    <source>
        <dbReference type="SAM" id="Phobius"/>
    </source>
</evidence>
<feature type="chain" id="PRO_5046096694" evidence="3">
    <location>
        <begin position="22"/>
        <end position="852"/>
    </location>
</feature>
<evidence type="ECO:0000256" key="3">
    <source>
        <dbReference type="SAM" id="SignalP"/>
    </source>
</evidence>
<feature type="transmembrane region" description="Helical" evidence="2">
    <location>
        <begin position="411"/>
        <end position="434"/>
    </location>
</feature>
<keyword evidence="4" id="KW-1185">Reference proteome</keyword>
<keyword evidence="3" id="KW-0732">Signal</keyword>
<protein>
    <submittedName>
        <fullName evidence="5">Uncharacterized protein LOC116412954 isoform X1</fullName>
    </submittedName>
</protein>
<evidence type="ECO:0000313" key="5">
    <source>
        <dbReference type="RefSeq" id="XP_052749916.1"/>
    </source>
</evidence>
<keyword evidence="2" id="KW-0472">Membrane</keyword>
<reference evidence="5" key="1">
    <citation type="submission" date="2025-08" db="UniProtKB">
        <authorList>
            <consortium name="RefSeq"/>
        </authorList>
    </citation>
    <scope>IDENTIFICATION</scope>
    <source>
        <tissue evidence="5">Whole larvae</tissue>
    </source>
</reference>
<dbReference type="GeneID" id="116412954"/>
<evidence type="ECO:0000256" key="1">
    <source>
        <dbReference type="SAM" id="MobiDB-lite"/>
    </source>
</evidence>
<organism evidence="4 5">
    <name type="scientific">Galleria mellonella</name>
    <name type="common">Greater wax moth</name>
    <dbReference type="NCBI Taxonomy" id="7137"/>
    <lineage>
        <taxon>Eukaryota</taxon>
        <taxon>Metazoa</taxon>
        <taxon>Ecdysozoa</taxon>
        <taxon>Arthropoda</taxon>
        <taxon>Hexapoda</taxon>
        <taxon>Insecta</taxon>
        <taxon>Pterygota</taxon>
        <taxon>Neoptera</taxon>
        <taxon>Endopterygota</taxon>
        <taxon>Lepidoptera</taxon>
        <taxon>Glossata</taxon>
        <taxon>Ditrysia</taxon>
        <taxon>Pyraloidea</taxon>
        <taxon>Pyralidae</taxon>
        <taxon>Galleriinae</taxon>
        <taxon>Galleria</taxon>
    </lineage>
</organism>
<feature type="compositionally biased region" description="Pro residues" evidence="1">
    <location>
        <begin position="790"/>
        <end position="801"/>
    </location>
</feature>
<sequence length="852" mass="93271">MYKPTFLLNILGTCIIKYIFAEEYDSDDKLYMFVSPDQHEKTPRLEDFFWTGSGDGPPAPPDLPLPTPSQPATPLIRTTTVLATVYLDSFPPQAVTDKTTGECVLNCGDAVPDSLEPEIPEDRRYWLLTVIQGSTPDSLQLKLARLYQKAFLRQQERHLGIIKSLDAPTGRKKHDVHSFVVNKDNNNNQVNSISSETPFKYYDIHGTVVSVESISSIASESLVMPSSDIVSSSSSMLPLNIENVEIFSSNNVHNASSRSEIRATTINEVESWILVNPTNVVRKREVSDREEMEYDKEEMIDIPLEADYGNGTALFKREIIKPEQQPPVQVHIQNITESAESGSVQIIYVVLVGGRAVPAAVAARDMRLVRDAEVAHELGAVVTTKAEPAYLKAAEGLEGEASTGGVHGTELWALAIGATIAVLLLLVIIVLLCFAHRKKSMKSAASLRAYRNELLREAERNQLKQVHEEKDGRLISVVSPSRTRPSSSTLLPIYRAASASSTSSSGVSEMAAALRRRQKKPHALRMPQKKRVGTTDSLLEAAGVDSSDSGQPSVPHTPTSYLSMPSVNSFPRGNIVEPLSRILEPVSVRHLDIDSPVTSPKSKEKGQDKSKDVVPRRQMPSQLVRLGSIDKDPGVIGPLVWDLHCQRIKDASKPSSPARSVAGVSHEDSSRRAGAGRMRRRFNELMDDAFTLFGSAASSPKSHHTFTVDPERDRDKKPERGPSGVEDRSPIAQARNEMVRLPGSPYSALATLRGRSADTHMRDTGTGTAGPSESRPRTSQTRPATERKAPPPARAWGPTPPHSLTSRLPPAPIVNTALIRAEGHLPAEDPALPLISAIKDEIQRIRDQAKPT</sequence>
<dbReference type="RefSeq" id="XP_052749916.1">
    <property type="nucleotide sequence ID" value="XM_052893956.1"/>
</dbReference>
<evidence type="ECO:0000313" key="4">
    <source>
        <dbReference type="Proteomes" id="UP001652740"/>
    </source>
</evidence>
<feature type="region of interest" description="Disordered" evidence="1">
    <location>
        <begin position="593"/>
        <end position="629"/>
    </location>
</feature>
<accession>A0ABM3MEU0</accession>
<feature type="region of interest" description="Disordered" evidence="1">
    <location>
        <begin position="505"/>
        <end position="535"/>
    </location>
</feature>
<proteinExistence type="predicted"/>
<keyword evidence="2" id="KW-1133">Transmembrane helix</keyword>
<gene>
    <name evidence="5" type="primary">LOC116412954</name>
</gene>
<feature type="region of interest" description="Disordered" evidence="1">
    <location>
        <begin position="650"/>
        <end position="677"/>
    </location>
</feature>
<feature type="compositionally biased region" description="Basic and acidic residues" evidence="1">
    <location>
        <begin position="601"/>
        <end position="615"/>
    </location>
</feature>
<feature type="compositionally biased region" description="Basic and acidic residues" evidence="1">
    <location>
        <begin position="709"/>
        <end position="729"/>
    </location>
</feature>
<feature type="region of interest" description="Disordered" evidence="1">
    <location>
        <begin position="753"/>
        <end position="809"/>
    </location>
</feature>
<feature type="signal peptide" evidence="3">
    <location>
        <begin position="1"/>
        <end position="21"/>
    </location>
</feature>
<feature type="compositionally biased region" description="Polar residues" evidence="1">
    <location>
        <begin position="765"/>
        <end position="783"/>
    </location>
</feature>
<feature type="compositionally biased region" description="Basic residues" evidence="1">
    <location>
        <begin position="514"/>
        <end position="532"/>
    </location>
</feature>
<keyword evidence="2" id="KW-0812">Transmembrane</keyword>
<name>A0ABM3MEU0_GALME</name>
<dbReference type="Proteomes" id="UP001652740">
    <property type="component" value="Unplaced"/>
</dbReference>
<feature type="region of interest" description="Disordered" evidence="1">
    <location>
        <begin position="695"/>
        <end position="733"/>
    </location>
</feature>